<evidence type="ECO:0000313" key="2">
    <source>
        <dbReference type="EMBL" id="CAB9506316.1"/>
    </source>
</evidence>
<gene>
    <name evidence="2" type="ORF">SEMRO_263_G102130.1</name>
</gene>
<keyword evidence="3" id="KW-1185">Reference proteome</keyword>
<proteinExistence type="predicted"/>
<comment type="caution">
    <text evidence="2">The sequence shown here is derived from an EMBL/GenBank/DDBJ whole genome shotgun (WGS) entry which is preliminary data.</text>
</comment>
<dbReference type="EMBL" id="CAICTM010000262">
    <property type="protein sequence ID" value="CAB9506316.1"/>
    <property type="molecule type" value="Genomic_DNA"/>
</dbReference>
<accession>A0A9N8DPW1</accession>
<protein>
    <submittedName>
        <fullName evidence="2">Uncharacterized conserved protein (DUF2358)</fullName>
    </submittedName>
</protein>
<reference evidence="2" key="1">
    <citation type="submission" date="2020-06" db="EMBL/GenBank/DDBJ databases">
        <authorList>
            <consortium name="Plant Systems Biology data submission"/>
        </authorList>
    </citation>
    <scope>NUCLEOTIDE SEQUENCE</scope>
    <source>
        <strain evidence="2">D6</strain>
    </source>
</reference>
<name>A0A9N8DPW1_9STRA</name>
<dbReference type="Proteomes" id="UP001153069">
    <property type="component" value="Unassembled WGS sequence"/>
</dbReference>
<dbReference type="AlphaFoldDB" id="A0A9N8DPW1"/>
<keyword evidence="1" id="KW-0732">Signal</keyword>
<evidence type="ECO:0000313" key="3">
    <source>
        <dbReference type="Proteomes" id="UP001153069"/>
    </source>
</evidence>
<feature type="signal peptide" evidence="1">
    <location>
        <begin position="1"/>
        <end position="23"/>
    </location>
</feature>
<sequence length="181" mass="19767">MTIRKTTTAIALALLWAPNMNQAFQQSHVPVHRPLSALTAVSPGDAAANDSSALSLDFEALDRKNASRKKFGLKPVTPEEFLENEAAVAQMALEQQQRVVELQQQRQSQPTPAFPGFLDKMLDNVLPDTCESNFDCEAPKVCCDFGVSKVCCAGGPKQRSREGELALVPVPVDVMPPNNRY</sequence>
<evidence type="ECO:0000256" key="1">
    <source>
        <dbReference type="SAM" id="SignalP"/>
    </source>
</evidence>
<organism evidence="2 3">
    <name type="scientific">Seminavis robusta</name>
    <dbReference type="NCBI Taxonomy" id="568900"/>
    <lineage>
        <taxon>Eukaryota</taxon>
        <taxon>Sar</taxon>
        <taxon>Stramenopiles</taxon>
        <taxon>Ochrophyta</taxon>
        <taxon>Bacillariophyta</taxon>
        <taxon>Bacillariophyceae</taxon>
        <taxon>Bacillariophycidae</taxon>
        <taxon>Naviculales</taxon>
        <taxon>Naviculaceae</taxon>
        <taxon>Seminavis</taxon>
    </lineage>
</organism>
<dbReference type="OrthoDB" id="66458at2759"/>
<feature type="chain" id="PRO_5040350743" evidence="1">
    <location>
        <begin position="24"/>
        <end position="181"/>
    </location>
</feature>